<protein>
    <recommendedName>
        <fullName evidence="10">LPXTG-domain-containing protein</fullName>
    </recommendedName>
</protein>
<keyword evidence="3 6" id="KW-1133">Transmembrane helix</keyword>
<dbReference type="PANTHER" id="PTHR15549">
    <property type="entry name" value="PAIRED IMMUNOGLOBULIN-LIKE TYPE 2 RECEPTOR"/>
    <property type="match status" value="1"/>
</dbReference>
<evidence type="ECO:0000256" key="7">
    <source>
        <dbReference type="SAM" id="SignalP"/>
    </source>
</evidence>
<keyword evidence="2 6" id="KW-0812">Transmembrane</keyword>
<dbReference type="InterPro" id="IPR051694">
    <property type="entry name" value="Immunoregulatory_rcpt-like"/>
</dbReference>
<gene>
    <name evidence="8" type="ORF">CC78DRAFT_568477</name>
</gene>
<keyword evidence="9" id="KW-1185">Reference proteome</keyword>
<evidence type="ECO:0000256" key="6">
    <source>
        <dbReference type="SAM" id="Phobius"/>
    </source>
</evidence>
<feature type="chain" id="PRO_5040323695" description="LPXTG-domain-containing protein" evidence="7">
    <location>
        <begin position="24"/>
        <end position="354"/>
    </location>
</feature>
<comment type="subcellular location">
    <subcellularLocation>
        <location evidence="1">Membrane</location>
        <topology evidence="1">Single-pass membrane protein</topology>
    </subcellularLocation>
</comment>
<dbReference type="EMBL" id="ML986618">
    <property type="protein sequence ID" value="KAF2264164.1"/>
    <property type="molecule type" value="Genomic_DNA"/>
</dbReference>
<dbReference type="AlphaFoldDB" id="A0A9P4N632"/>
<feature type="signal peptide" evidence="7">
    <location>
        <begin position="1"/>
        <end position="23"/>
    </location>
</feature>
<keyword evidence="4 6" id="KW-0472">Membrane</keyword>
<accession>A0A9P4N632</accession>
<evidence type="ECO:0000313" key="9">
    <source>
        <dbReference type="Proteomes" id="UP000800093"/>
    </source>
</evidence>
<reference evidence="9" key="1">
    <citation type="journal article" date="2020" name="Stud. Mycol.">
        <title>101 Dothideomycetes genomes: A test case for predicting lifestyles and emergence of pathogens.</title>
        <authorList>
            <person name="Haridas S."/>
            <person name="Albert R."/>
            <person name="Binder M."/>
            <person name="Bloem J."/>
            <person name="LaButti K."/>
            <person name="Salamov A."/>
            <person name="Andreopoulos B."/>
            <person name="Baker S."/>
            <person name="Barry K."/>
            <person name="Bills G."/>
            <person name="Bluhm B."/>
            <person name="Cannon C."/>
            <person name="Castanera R."/>
            <person name="Culley D."/>
            <person name="Daum C."/>
            <person name="Ezra D."/>
            <person name="Gonzalez J."/>
            <person name="Henrissat B."/>
            <person name="Kuo A."/>
            <person name="Liang C."/>
            <person name="Lipzen A."/>
            <person name="Lutzoni F."/>
            <person name="Magnuson J."/>
            <person name="Mondo S."/>
            <person name="Nolan M."/>
            <person name="Ohm R."/>
            <person name="Pangilinan J."/>
            <person name="Park H.-J."/>
            <person name="Ramirez L."/>
            <person name="Alfaro M."/>
            <person name="Sun H."/>
            <person name="Tritt A."/>
            <person name="Yoshinaga Y."/>
            <person name="Zwiers L.-H."/>
            <person name="Turgeon B."/>
            <person name="Goodwin S."/>
            <person name="Spatafora J."/>
            <person name="Crous P."/>
            <person name="Grigoriev I."/>
        </authorList>
    </citation>
    <scope>NUCLEOTIDE SEQUENCE [LARGE SCALE GENOMIC DNA]</scope>
    <source>
        <strain evidence="9">CBS 304.66</strain>
    </source>
</reference>
<evidence type="ECO:0000256" key="2">
    <source>
        <dbReference type="ARBA" id="ARBA00022692"/>
    </source>
</evidence>
<evidence type="ECO:0008006" key="10">
    <source>
        <dbReference type="Google" id="ProtNLM"/>
    </source>
</evidence>
<name>A0A9P4N632_9PLEO</name>
<feature type="region of interest" description="Disordered" evidence="5">
    <location>
        <begin position="222"/>
        <end position="249"/>
    </location>
</feature>
<dbReference type="GO" id="GO:0071944">
    <property type="term" value="C:cell periphery"/>
    <property type="evidence" value="ECO:0007669"/>
    <property type="project" value="UniProtKB-ARBA"/>
</dbReference>
<sequence>MRALGMAKINFLVSLILLFSVLSYTLEVSPNSPCAKKCLDDPDKGDPANRDHSLTFNPDLSCFDREYKGKNSTRVGRKFADCQSCLKDTGYEDPEYGERDTGWFIFNNKATVDWCIFGRFAEESNPNVTDTYPYQKCNRACNTIHSSIDYRVKSDPAGYAFCDYEGNFTADADTCRDCLYDATGLTILGNILSTVKEACIQKPGKAFQLDVDIYNASRIQIPSDSMSSPSSSTTSAPSATVSSSGSSGSDGSGLSAGAIAGIVLGALIGVALILSAILLLLRRIRRKREGKIIEMPNENGNRPPEIHAGNSYYDPAATKNGQLYRQEQDTPRASELSNSGMIVELPAAVNQSPR</sequence>
<proteinExistence type="predicted"/>
<evidence type="ECO:0000256" key="5">
    <source>
        <dbReference type="SAM" id="MobiDB-lite"/>
    </source>
</evidence>
<organism evidence="8 9">
    <name type="scientific">Lojkania enalia</name>
    <dbReference type="NCBI Taxonomy" id="147567"/>
    <lineage>
        <taxon>Eukaryota</taxon>
        <taxon>Fungi</taxon>
        <taxon>Dikarya</taxon>
        <taxon>Ascomycota</taxon>
        <taxon>Pezizomycotina</taxon>
        <taxon>Dothideomycetes</taxon>
        <taxon>Pleosporomycetidae</taxon>
        <taxon>Pleosporales</taxon>
        <taxon>Pleosporales incertae sedis</taxon>
        <taxon>Lojkania</taxon>
    </lineage>
</organism>
<evidence type="ECO:0000256" key="4">
    <source>
        <dbReference type="ARBA" id="ARBA00023136"/>
    </source>
</evidence>
<evidence type="ECO:0000256" key="3">
    <source>
        <dbReference type="ARBA" id="ARBA00022989"/>
    </source>
</evidence>
<keyword evidence="7" id="KW-0732">Signal</keyword>
<comment type="caution">
    <text evidence="8">The sequence shown here is derived from an EMBL/GenBank/DDBJ whole genome shotgun (WGS) entry which is preliminary data.</text>
</comment>
<evidence type="ECO:0000313" key="8">
    <source>
        <dbReference type="EMBL" id="KAF2264164.1"/>
    </source>
</evidence>
<evidence type="ECO:0000256" key="1">
    <source>
        <dbReference type="ARBA" id="ARBA00004167"/>
    </source>
</evidence>
<dbReference type="OrthoDB" id="5426678at2759"/>
<feature type="transmembrane region" description="Helical" evidence="6">
    <location>
        <begin position="256"/>
        <end position="281"/>
    </location>
</feature>
<dbReference type="Proteomes" id="UP000800093">
    <property type="component" value="Unassembled WGS sequence"/>
</dbReference>
<dbReference type="GO" id="GO:0016020">
    <property type="term" value="C:membrane"/>
    <property type="evidence" value="ECO:0007669"/>
    <property type="project" value="UniProtKB-SubCell"/>
</dbReference>